<name>A0A7I8DPV2_9FIRM</name>
<dbReference type="RefSeq" id="WP_185256114.1">
    <property type="nucleotide sequence ID" value="NZ_AP023368.1"/>
</dbReference>
<sequence length="399" mass="45586">MGSTFISISIIKDKKNYSEDYIRKCLKALMKEKGYEILPNNTNAVLTFAVKVDINSKWMTLYSDAYDGDPDTLDKYGVQLSTIFKSPALCTSCFDSDFLLLHLINSAKNPDAYAIIGHPYDDISLPVVNYSAWEPYAVEKAKNISFKEICERKYVFAEDALLPMGEFLGFHAQDLNILFSELEDVVVTYKFSFAKPESNIPNADHEPVNLQHKTYSLTPAFVDHPSIVSCINHGKASKGLAVYFIGNYVKDDMITFSNVELYHYDIKNKKAWNEILSIPLNLNKVQLKDGTFAYYAECPEFEIPEKVNGGLKGKKLDDEQNARSFGVRFVPHGDDKQILDITVAIIPMQRFENQVVWNAWYPDGSKEAYIDNYNAKWERTSKHNPQIDDLLLDKDYYLK</sequence>
<dbReference type="Proteomes" id="UP000515703">
    <property type="component" value="Chromosome"/>
</dbReference>
<reference evidence="1 2" key="2">
    <citation type="submission" date="2020-08" db="EMBL/GenBank/DDBJ databases">
        <authorList>
            <person name="Ueki A."/>
            <person name="Tonouchi A."/>
        </authorList>
    </citation>
    <scope>NUCLEOTIDE SEQUENCE [LARGE SCALE GENOMIC DNA]</scope>
    <source>
        <strain evidence="1 2">CTTW</strain>
    </source>
</reference>
<organism evidence="1 2">
    <name type="scientific">Anaerocolumna chitinilytica</name>
    <dbReference type="NCBI Taxonomy" id="1727145"/>
    <lineage>
        <taxon>Bacteria</taxon>
        <taxon>Bacillati</taxon>
        <taxon>Bacillota</taxon>
        <taxon>Clostridia</taxon>
        <taxon>Lachnospirales</taxon>
        <taxon>Lachnospiraceae</taxon>
        <taxon>Anaerocolumna</taxon>
    </lineage>
</organism>
<evidence type="ECO:0000313" key="2">
    <source>
        <dbReference type="Proteomes" id="UP000515703"/>
    </source>
</evidence>
<keyword evidence="2" id="KW-1185">Reference proteome</keyword>
<proteinExistence type="predicted"/>
<dbReference type="EMBL" id="AP023368">
    <property type="protein sequence ID" value="BCK00444.1"/>
    <property type="molecule type" value="Genomic_DNA"/>
</dbReference>
<accession>A0A7I8DPV2</accession>
<dbReference type="AlphaFoldDB" id="A0A7I8DPV2"/>
<protein>
    <submittedName>
        <fullName evidence="1">Uncharacterized protein</fullName>
    </submittedName>
</protein>
<gene>
    <name evidence="1" type="ORF">bsdcttw_34840</name>
</gene>
<reference evidence="1 2" key="1">
    <citation type="submission" date="2020-08" db="EMBL/GenBank/DDBJ databases">
        <title>Draft genome sequencing of an Anaerocolumna strain isolated from anoxic soil subjected to BSD treatment.</title>
        <authorList>
            <person name="Uek A."/>
            <person name="Tonouchi A."/>
        </authorList>
    </citation>
    <scope>NUCLEOTIDE SEQUENCE [LARGE SCALE GENOMIC DNA]</scope>
    <source>
        <strain evidence="1 2">CTTW</strain>
    </source>
</reference>
<evidence type="ECO:0000313" key="1">
    <source>
        <dbReference type="EMBL" id="BCK00444.1"/>
    </source>
</evidence>
<dbReference type="KEGG" id="acht:bsdcttw_34840"/>